<protein>
    <recommendedName>
        <fullName evidence="13">Cytochrome P450</fullName>
    </recommendedName>
</protein>
<dbReference type="Gene3D" id="1.10.630.10">
    <property type="entry name" value="Cytochrome P450"/>
    <property type="match status" value="1"/>
</dbReference>
<proteinExistence type="inferred from homology"/>
<comment type="caution">
    <text evidence="11">The sequence shown here is derived from an EMBL/GenBank/DDBJ whole genome shotgun (WGS) entry which is preliminary data.</text>
</comment>
<evidence type="ECO:0000313" key="11">
    <source>
        <dbReference type="EMBL" id="KAL3642294.1"/>
    </source>
</evidence>
<keyword evidence="4 9" id="KW-0349">Heme</keyword>
<dbReference type="EMBL" id="JAVIJP010000016">
    <property type="protein sequence ID" value="KAL3642294.1"/>
    <property type="molecule type" value="Genomic_DNA"/>
</dbReference>
<comment type="cofactor">
    <cofactor evidence="1 9">
        <name>heme</name>
        <dbReference type="ChEBI" id="CHEBI:30413"/>
    </cofactor>
</comment>
<evidence type="ECO:0000256" key="5">
    <source>
        <dbReference type="ARBA" id="ARBA00022723"/>
    </source>
</evidence>
<keyword evidence="7 9" id="KW-0408">Iron</keyword>
<evidence type="ECO:0008006" key="13">
    <source>
        <dbReference type="Google" id="ProtNLM"/>
    </source>
</evidence>
<evidence type="ECO:0000256" key="3">
    <source>
        <dbReference type="ARBA" id="ARBA00010617"/>
    </source>
</evidence>
<evidence type="ECO:0000256" key="7">
    <source>
        <dbReference type="ARBA" id="ARBA00023004"/>
    </source>
</evidence>
<dbReference type="PROSITE" id="PS00086">
    <property type="entry name" value="CYTOCHROME_P450"/>
    <property type="match status" value="1"/>
</dbReference>
<sequence length="503" mass="57206">MIFLIFFITFIIITISFLSMKYKPKNKKNRTNKLPTGPQRLPIIGNLHQLGKSPHRSLKDLSRKHGGLMLLQLGSVPTLVVSSADAARDIFKNHDLVFSGRPPIYGAKKLTYNFSSITVAPYGDYWREMRRIVVLELMTTKRVQSFASIRSEEVALMISQIGSTFSDPVNLSSLAFSLSNTIVCRVAFGRAMTTVNSGSDFQEILRESQRLAGEVNVADYFPGLAWVNRFNGVDRRMEKNFQDLDRFLDRVIDEHVHLPMRPGSKDDREDIIDVLLRIQKDCDQTSTFMKDEHLKGVLIDIFVAGTDTSAVTIVWTMAELARNPTIKQKAQQEIRRIAQGKPRVEENDLPNLTYLKHVIKESLRLHPPAPLLVPRETTDTCTIGDKYEIPAKTRVLFNGLAISTDPTYWENPERFWPDRFENNEVDFRGQHFELLPFGAGRRGCPGINFSTPIVELALANLLLCFDWEIPERMKGNDIDMEEEAGIAMHKKTPLFLIATPKIE</sequence>
<evidence type="ECO:0000256" key="10">
    <source>
        <dbReference type="RuleBase" id="RU000461"/>
    </source>
</evidence>
<dbReference type="AlphaFoldDB" id="A0ABD3DMV0"/>
<dbReference type="InterPro" id="IPR036396">
    <property type="entry name" value="Cyt_P450_sf"/>
</dbReference>
<evidence type="ECO:0000313" key="12">
    <source>
        <dbReference type="Proteomes" id="UP001632038"/>
    </source>
</evidence>
<evidence type="ECO:0000256" key="9">
    <source>
        <dbReference type="PIRSR" id="PIRSR602401-1"/>
    </source>
</evidence>
<keyword evidence="8 10" id="KW-0503">Monooxygenase</keyword>
<dbReference type="GO" id="GO:0046872">
    <property type="term" value="F:metal ion binding"/>
    <property type="evidence" value="ECO:0007669"/>
    <property type="project" value="UniProtKB-KW"/>
</dbReference>
<keyword evidence="5 9" id="KW-0479">Metal-binding</keyword>
<name>A0ABD3DMV0_9LAMI</name>
<feature type="binding site" description="axial binding residue" evidence="9">
    <location>
        <position position="444"/>
    </location>
    <ligand>
        <name>heme</name>
        <dbReference type="ChEBI" id="CHEBI:30413"/>
    </ligand>
    <ligandPart>
        <name>Fe</name>
        <dbReference type="ChEBI" id="CHEBI:18248"/>
    </ligandPart>
</feature>
<keyword evidence="6 10" id="KW-0560">Oxidoreductase</keyword>
<keyword evidence="12" id="KW-1185">Reference proteome</keyword>
<dbReference type="PANTHER" id="PTHR47955:SF19">
    <property type="entry name" value="CYTOCHROME P450 71A9-LIKE ISOFORM X1"/>
    <property type="match status" value="1"/>
</dbReference>
<dbReference type="InterPro" id="IPR001128">
    <property type="entry name" value="Cyt_P450"/>
</dbReference>
<accession>A0ABD3DMV0</accession>
<dbReference type="PRINTS" id="PR00463">
    <property type="entry name" value="EP450I"/>
</dbReference>
<dbReference type="PRINTS" id="PR00385">
    <property type="entry name" value="P450"/>
</dbReference>
<dbReference type="InterPro" id="IPR017972">
    <property type="entry name" value="Cyt_P450_CS"/>
</dbReference>
<evidence type="ECO:0000256" key="8">
    <source>
        <dbReference type="ARBA" id="ARBA00023033"/>
    </source>
</evidence>
<evidence type="ECO:0000256" key="4">
    <source>
        <dbReference type="ARBA" id="ARBA00022617"/>
    </source>
</evidence>
<dbReference type="SUPFAM" id="SSF48264">
    <property type="entry name" value="Cytochrome P450"/>
    <property type="match status" value="1"/>
</dbReference>
<gene>
    <name evidence="11" type="ORF">CASFOL_013109</name>
</gene>
<evidence type="ECO:0000256" key="6">
    <source>
        <dbReference type="ARBA" id="ARBA00023002"/>
    </source>
</evidence>
<evidence type="ECO:0000256" key="2">
    <source>
        <dbReference type="ARBA" id="ARBA00004167"/>
    </source>
</evidence>
<dbReference type="Pfam" id="PF00067">
    <property type="entry name" value="p450"/>
    <property type="match status" value="1"/>
</dbReference>
<evidence type="ECO:0000256" key="1">
    <source>
        <dbReference type="ARBA" id="ARBA00001971"/>
    </source>
</evidence>
<organism evidence="11 12">
    <name type="scientific">Castilleja foliolosa</name>
    <dbReference type="NCBI Taxonomy" id="1961234"/>
    <lineage>
        <taxon>Eukaryota</taxon>
        <taxon>Viridiplantae</taxon>
        <taxon>Streptophyta</taxon>
        <taxon>Embryophyta</taxon>
        <taxon>Tracheophyta</taxon>
        <taxon>Spermatophyta</taxon>
        <taxon>Magnoliopsida</taxon>
        <taxon>eudicotyledons</taxon>
        <taxon>Gunneridae</taxon>
        <taxon>Pentapetalae</taxon>
        <taxon>asterids</taxon>
        <taxon>lamiids</taxon>
        <taxon>Lamiales</taxon>
        <taxon>Orobanchaceae</taxon>
        <taxon>Pedicularideae</taxon>
        <taxon>Castillejinae</taxon>
        <taxon>Castilleja</taxon>
    </lineage>
</organism>
<dbReference type="CDD" id="cd11072">
    <property type="entry name" value="CYP71-like"/>
    <property type="match status" value="1"/>
</dbReference>
<dbReference type="GO" id="GO:0016020">
    <property type="term" value="C:membrane"/>
    <property type="evidence" value="ECO:0007669"/>
    <property type="project" value="UniProtKB-SubCell"/>
</dbReference>
<reference evidence="12" key="1">
    <citation type="journal article" date="2024" name="IScience">
        <title>Strigolactones Initiate the Formation of Haustorium-like Structures in Castilleja.</title>
        <authorList>
            <person name="Buerger M."/>
            <person name="Peterson D."/>
            <person name="Chory J."/>
        </authorList>
    </citation>
    <scope>NUCLEOTIDE SEQUENCE [LARGE SCALE GENOMIC DNA]</scope>
</reference>
<dbReference type="PANTHER" id="PTHR47955">
    <property type="entry name" value="CYTOCHROME P450 FAMILY 71 PROTEIN"/>
    <property type="match status" value="1"/>
</dbReference>
<dbReference type="GO" id="GO:0004497">
    <property type="term" value="F:monooxygenase activity"/>
    <property type="evidence" value="ECO:0007669"/>
    <property type="project" value="UniProtKB-KW"/>
</dbReference>
<dbReference type="Proteomes" id="UP001632038">
    <property type="component" value="Unassembled WGS sequence"/>
</dbReference>
<comment type="similarity">
    <text evidence="3 10">Belongs to the cytochrome P450 family.</text>
</comment>
<dbReference type="InterPro" id="IPR002401">
    <property type="entry name" value="Cyt_P450_E_grp-I"/>
</dbReference>
<dbReference type="FunFam" id="1.10.630.10:FF:000011">
    <property type="entry name" value="Cytochrome P450 83B1"/>
    <property type="match status" value="1"/>
</dbReference>
<comment type="subcellular location">
    <subcellularLocation>
        <location evidence="2">Membrane</location>
        <topology evidence="2">Single-pass membrane protein</topology>
    </subcellularLocation>
</comment>